<reference evidence="1 2" key="1">
    <citation type="submission" date="2016-10" db="EMBL/GenBank/DDBJ databases">
        <authorList>
            <person name="de Groot N.N."/>
        </authorList>
    </citation>
    <scope>NUCLEOTIDE SEQUENCE [LARGE SCALE GENOMIC DNA]</scope>
    <source>
        <strain evidence="1 2">DSM 1283</strain>
    </source>
</reference>
<dbReference type="Proteomes" id="UP000198806">
    <property type="component" value="Unassembled WGS sequence"/>
</dbReference>
<evidence type="ECO:0000313" key="1">
    <source>
        <dbReference type="EMBL" id="SFO63555.1"/>
    </source>
</evidence>
<accession>A0A1I5ISL5</accession>
<feature type="non-terminal residue" evidence="1">
    <location>
        <position position="75"/>
    </location>
</feature>
<organism evidence="1 2">
    <name type="scientific">Anaerocolumna aminovalerica</name>
    <dbReference type="NCBI Taxonomy" id="1527"/>
    <lineage>
        <taxon>Bacteria</taxon>
        <taxon>Bacillati</taxon>
        <taxon>Bacillota</taxon>
        <taxon>Clostridia</taxon>
        <taxon>Lachnospirales</taxon>
        <taxon>Lachnospiraceae</taxon>
        <taxon>Anaerocolumna</taxon>
    </lineage>
</organism>
<proteinExistence type="predicted"/>
<evidence type="ECO:0008006" key="3">
    <source>
        <dbReference type="Google" id="ProtNLM"/>
    </source>
</evidence>
<keyword evidence="2" id="KW-1185">Reference proteome</keyword>
<sequence>MAKRRRNESPERQALREMVNGYLKENPVKNGTNVNALMREMMYVILEGSLDGEMDEELGYSKYDFRNKETDNSRN</sequence>
<name>A0A1I5ISL5_9FIRM</name>
<evidence type="ECO:0000313" key="2">
    <source>
        <dbReference type="Proteomes" id="UP000198806"/>
    </source>
</evidence>
<protein>
    <recommendedName>
        <fullName evidence="3">Transposase, Mutator family</fullName>
    </recommendedName>
</protein>
<gene>
    <name evidence="1" type="ORF">SAMN04489757_1521</name>
</gene>
<dbReference type="AlphaFoldDB" id="A0A1I5ISL5"/>
<dbReference type="EMBL" id="FOWD01000052">
    <property type="protein sequence ID" value="SFO63555.1"/>
    <property type="molecule type" value="Genomic_DNA"/>
</dbReference>